<feature type="signal peptide" evidence="7">
    <location>
        <begin position="1"/>
        <end position="25"/>
    </location>
</feature>
<dbReference type="InterPro" id="IPR037140">
    <property type="entry name" value="VHL_beta_dom_sf"/>
</dbReference>
<dbReference type="Gene3D" id="2.60.40.780">
    <property type="entry name" value="von Hippel-Lindau disease tumour suppressor, beta domain"/>
    <property type="match status" value="1"/>
</dbReference>
<organism evidence="9 10">
    <name type="scientific">Skeletonema marinoi</name>
    <dbReference type="NCBI Taxonomy" id="267567"/>
    <lineage>
        <taxon>Eukaryota</taxon>
        <taxon>Sar</taxon>
        <taxon>Stramenopiles</taxon>
        <taxon>Ochrophyta</taxon>
        <taxon>Bacillariophyta</taxon>
        <taxon>Coscinodiscophyceae</taxon>
        <taxon>Thalassiosirophycidae</taxon>
        <taxon>Thalassiosirales</taxon>
        <taxon>Skeletonemataceae</taxon>
        <taxon>Skeletonema</taxon>
        <taxon>Skeletonema marinoi-dohrnii complex</taxon>
    </lineage>
</organism>
<keyword evidence="7" id="KW-0732">Signal</keyword>
<keyword evidence="10" id="KW-1185">Reference proteome</keyword>
<name>A0AAD8YBU5_9STRA</name>
<proteinExistence type="predicted"/>
<dbReference type="FunFam" id="2.60.120.620:FF:000075">
    <property type="entry name" value="Predicted protein"/>
    <property type="match status" value="1"/>
</dbReference>
<dbReference type="InterPro" id="IPR045054">
    <property type="entry name" value="P4HA-like"/>
</dbReference>
<dbReference type="GO" id="GO:0005783">
    <property type="term" value="C:endoplasmic reticulum"/>
    <property type="evidence" value="ECO:0007669"/>
    <property type="project" value="TreeGrafter"/>
</dbReference>
<evidence type="ECO:0000256" key="3">
    <source>
        <dbReference type="ARBA" id="ARBA00022964"/>
    </source>
</evidence>
<evidence type="ECO:0000256" key="6">
    <source>
        <dbReference type="SAM" id="MobiDB-lite"/>
    </source>
</evidence>
<dbReference type="GO" id="GO:0005506">
    <property type="term" value="F:iron ion binding"/>
    <property type="evidence" value="ECO:0007669"/>
    <property type="project" value="InterPro"/>
</dbReference>
<reference evidence="9" key="1">
    <citation type="submission" date="2023-06" db="EMBL/GenBank/DDBJ databases">
        <title>Survivors Of The Sea: Transcriptome response of Skeletonema marinoi to long-term dormancy.</title>
        <authorList>
            <person name="Pinder M.I.M."/>
            <person name="Kourtchenko O."/>
            <person name="Robertson E.K."/>
            <person name="Larsson T."/>
            <person name="Maumus F."/>
            <person name="Osuna-Cruz C.M."/>
            <person name="Vancaester E."/>
            <person name="Stenow R."/>
            <person name="Vandepoele K."/>
            <person name="Ploug H."/>
            <person name="Bruchert V."/>
            <person name="Godhe A."/>
            <person name="Topel M."/>
        </authorList>
    </citation>
    <scope>NUCLEOTIDE SEQUENCE</scope>
    <source>
        <strain evidence="9">R05AC</strain>
    </source>
</reference>
<dbReference type="EMBL" id="JATAAI010000010">
    <property type="protein sequence ID" value="KAK1742675.1"/>
    <property type="molecule type" value="Genomic_DNA"/>
</dbReference>
<dbReference type="InterPro" id="IPR006620">
    <property type="entry name" value="Pro_4_hyd_alph"/>
</dbReference>
<dbReference type="InterPro" id="IPR005123">
    <property type="entry name" value="Oxoglu/Fe-dep_dioxygenase_dom"/>
</dbReference>
<gene>
    <name evidence="9" type="ORF">QTG54_006272</name>
</gene>
<evidence type="ECO:0000259" key="8">
    <source>
        <dbReference type="PROSITE" id="PS51471"/>
    </source>
</evidence>
<sequence length="412" mass="45529">MNSSTTLTAAALAVVLLIVSPAANCAQPASRPIQIKNESGKRAEIYWVDPNGQMIKQTSSFLVNGQTLELNSYVNHTFLIKEFLAEEPDECKADPPKYKSPTRSPLCKPPSEAYITVNDNDDQLIHILKDMEVETEDSQSKSREIATSITSTCQEKVKEMDPTQILDAFVKCAQPLVVNELHEAHKESKEQAMMREQIGGQWEEYSSVEAAAVPSLHKATVADGAGGSELVKSRKALQAGVRVPWEREEDGNPIAAVSRRLYDYVNDATGFNIEESGQEEIMSIQYEGRGIDDPEPDRYRPHCDGQCDGLLFRPSGRVATMVMYCEAPSKGGATNFRNVGVHIVPEAGTAAFFSYLGSDMVTDNRLTEHSCCPVLEGDKKIAVQWLRMGVDEKNPWNSFNTLGVKYSETLDQ</sequence>
<feature type="chain" id="PRO_5042102055" description="Fe2OG dioxygenase domain-containing protein" evidence="7">
    <location>
        <begin position="26"/>
        <end position="412"/>
    </location>
</feature>
<feature type="region of interest" description="Disordered" evidence="6">
    <location>
        <begin position="90"/>
        <end position="110"/>
    </location>
</feature>
<dbReference type="AlphaFoldDB" id="A0AAD8YBU5"/>
<evidence type="ECO:0000256" key="1">
    <source>
        <dbReference type="ARBA" id="ARBA00001961"/>
    </source>
</evidence>
<keyword evidence="3" id="KW-0223">Dioxygenase</keyword>
<dbReference type="InterPro" id="IPR044862">
    <property type="entry name" value="Pro_4_hyd_alph_FE2OG_OXY"/>
</dbReference>
<keyword evidence="4" id="KW-0560">Oxidoreductase</keyword>
<dbReference type="Gene3D" id="2.60.120.620">
    <property type="entry name" value="q2cbj1_9rhob like domain"/>
    <property type="match status" value="1"/>
</dbReference>
<feature type="domain" description="Fe2OG dioxygenase" evidence="8">
    <location>
        <begin position="277"/>
        <end position="388"/>
    </location>
</feature>
<dbReference type="GO" id="GO:0004656">
    <property type="term" value="F:procollagen-proline 4-dioxygenase activity"/>
    <property type="evidence" value="ECO:0007669"/>
    <property type="project" value="TreeGrafter"/>
</dbReference>
<evidence type="ECO:0000256" key="7">
    <source>
        <dbReference type="SAM" id="SignalP"/>
    </source>
</evidence>
<comment type="cofactor">
    <cofactor evidence="1">
        <name>L-ascorbate</name>
        <dbReference type="ChEBI" id="CHEBI:38290"/>
    </cofactor>
</comment>
<comment type="caution">
    <text evidence="9">The sequence shown here is derived from an EMBL/GenBank/DDBJ whole genome shotgun (WGS) entry which is preliminary data.</text>
</comment>
<dbReference type="SMART" id="SM00702">
    <property type="entry name" value="P4Hc"/>
    <property type="match status" value="1"/>
</dbReference>
<dbReference type="PROSITE" id="PS51471">
    <property type="entry name" value="FE2OG_OXY"/>
    <property type="match status" value="1"/>
</dbReference>
<evidence type="ECO:0000256" key="2">
    <source>
        <dbReference type="ARBA" id="ARBA00022723"/>
    </source>
</evidence>
<dbReference type="Proteomes" id="UP001224775">
    <property type="component" value="Unassembled WGS sequence"/>
</dbReference>
<dbReference type="Pfam" id="PF13640">
    <property type="entry name" value="2OG-FeII_Oxy_3"/>
    <property type="match status" value="1"/>
</dbReference>
<evidence type="ECO:0000313" key="10">
    <source>
        <dbReference type="Proteomes" id="UP001224775"/>
    </source>
</evidence>
<dbReference type="GO" id="GO:0031418">
    <property type="term" value="F:L-ascorbic acid binding"/>
    <property type="evidence" value="ECO:0007669"/>
    <property type="project" value="InterPro"/>
</dbReference>
<evidence type="ECO:0000256" key="4">
    <source>
        <dbReference type="ARBA" id="ARBA00023002"/>
    </source>
</evidence>
<dbReference type="PANTHER" id="PTHR10869:SF226">
    <property type="entry name" value="PROLYL 4-HYDROXYLASE ALPHA SUBUNIT DOMAIN-CONTAINING PROTEIN"/>
    <property type="match status" value="1"/>
</dbReference>
<evidence type="ECO:0000313" key="9">
    <source>
        <dbReference type="EMBL" id="KAK1742675.1"/>
    </source>
</evidence>
<evidence type="ECO:0000256" key="5">
    <source>
        <dbReference type="ARBA" id="ARBA00023004"/>
    </source>
</evidence>
<accession>A0AAD8YBU5</accession>
<dbReference type="PANTHER" id="PTHR10869">
    <property type="entry name" value="PROLYL 4-HYDROXYLASE ALPHA SUBUNIT"/>
    <property type="match status" value="1"/>
</dbReference>
<protein>
    <recommendedName>
        <fullName evidence="8">Fe2OG dioxygenase domain-containing protein</fullName>
    </recommendedName>
</protein>
<keyword evidence="2" id="KW-0479">Metal-binding</keyword>
<keyword evidence="5" id="KW-0408">Iron</keyword>